<accession>A0A9D1NMU8</accession>
<dbReference type="PANTHER" id="PTHR11059:SF0">
    <property type="entry name" value="DNA REPAIR PROTEIN RECN"/>
    <property type="match status" value="1"/>
</dbReference>
<name>A0A9D1NMU8_9BACT</name>
<keyword evidence="5" id="KW-0227">DNA damage</keyword>
<protein>
    <recommendedName>
        <fullName evidence="3">DNA repair protein RecN</fullName>
    </recommendedName>
    <alternativeName>
        <fullName evidence="8">Recombination protein N</fullName>
    </alternativeName>
</protein>
<feature type="non-terminal residue" evidence="10">
    <location>
        <position position="1"/>
    </location>
</feature>
<dbReference type="EMBL" id="DVOR01000086">
    <property type="protein sequence ID" value="HIV09006.1"/>
    <property type="molecule type" value="Genomic_DNA"/>
</dbReference>
<evidence type="ECO:0000313" key="10">
    <source>
        <dbReference type="EMBL" id="HIV09006.1"/>
    </source>
</evidence>
<evidence type="ECO:0000256" key="1">
    <source>
        <dbReference type="ARBA" id="ARBA00003618"/>
    </source>
</evidence>
<evidence type="ECO:0000256" key="4">
    <source>
        <dbReference type="ARBA" id="ARBA00022741"/>
    </source>
</evidence>
<dbReference type="GO" id="GO:0005524">
    <property type="term" value="F:ATP binding"/>
    <property type="evidence" value="ECO:0007669"/>
    <property type="project" value="UniProtKB-KW"/>
</dbReference>
<sequence>VILANGNGRIRVNDAPATAALLRRLAPLLTDIHGPTDNLSLLDAAFQLRLLTAYAGAEREMAEYTRRWEALQTLKARLREAEGEPGERRAEAERLAEELEELRQVNPTEDDGEPLTERHRAAANAEEILSIGNALTERLSDGEGALTEQLMEVHRAVRSLSGLLPEAEAWGEELTSAQVALQELARSIAGRLSQIEADPEGLERLEARLGQIQRLKRKYGPTLEDVLAHWERAKARLDALNESEGDLQRLRDQVTEAEGALRRAGEALRARRAEAAPKLAAAITAELRDLGFAQASFPIALEPCAPGPTGMDRAVFSFEPNPGEAPRPLADIASSGEIARVMLAVKVILARHDGTPTLVFDEIDANVGGETGRRVGQKLRRLAEDTQVLCITHQPQAAVYGQTHFRVSKSVEGGRTVTRIERLAPGARAEELARMLGGGEAASRHAQALLAETRPTQQEKLAL</sequence>
<dbReference type="CDD" id="cd03241">
    <property type="entry name" value="ABC_RecN"/>
    <property type="match status" value="1"/>
</dbReference>
<proteinExistence type="inferred from homology"/>
<dbReference type="GO" id="GO:0006281">
    <property type="term" value="P:DNA repair"/>
    <property type="evidence" value="ECO:0007669"/>
    <property type="project" value="UniProtKB-KW"/>
</dbReference>
<evidence type="ECO:0000313" key="11">
    <source>
        <dbReference type="Proteomes" id="UP000886845"/>
    </source>
</evidence>
<comment type="function">
    <text evidence="1">May be involved in recombinational repair of damaged DNA.</text>
</comment>
<dbReference type="InterPro" id="IPR004604">
    <property type="entry name" value="DNA_recomb/repair_RecN"/>
</dbReference>
<dbReference type="SUPFAM" id="SSF52540">
    <property type="entry name" value="P-loop containing nucleoside triphosphate hydrolases"/>
    <property type="match status" value="1"/>
</dbReference>
<evidence type="ECO:0000256" key="6">
    <source>
        <dbReference type="ARBA" id="ARBA00022840"/>
    </source>
</evidence>
<keyword evidence="4" id="KW-0547">Nucleotide-binding</keyword>
<dbReference type="PANTHER" id="PTHR11059">
    <property type="entry name" value="DNA REPAIR PROTEIN RECN"/>
    <property type="match status" value="1"/>
</dbReference>
<comment type="caution">
    <text evidence="10">The sequence shown here is derived from an EMBL/GenBank/DDBJ whole genome shotgun (WGS) entry which is preliminary data.</text>
</comment>
<evidence type="ECO:0000256" key="9">
    <source>
        <dbReference type="SAM" id="Coils"/>
    </source>
</evidence>
<evidence type="ECO:0000256" key="3">
    <source>
        <dbReference type="ARBA" id="ARBA00021315"/>
    </source>
</evidence>
<dbReference type="InterPro" id="IPR027417">
    <property type="entry name" value="P-loop_NTPase"/>
</dbReference>
<keyword evidence="7" id="KW-0234">DNA repair</keyword>
<evidence type="ECO:0000256" key="2">
    <source>
        <dbReference type="ARBA" id="ARBA00009441"/>
    </source>
</evidence>
<dbReference type="GO" id="GO:0043590">
    <property type="term" value="C:bacterial nucleoid"/>
    <property type="evidence" value="ECO:0007669"/>
    <property type="project" value="TreeGrafter"/>
</dbReference>
<gene>
    <name evidence="10" type="ORF">IAC79_02685</name>
</gene>
<dbReference type="AlphaFoldDB" id="A0A9D1NMU8"/>
<keyword evidence="9" id="KW-0175">Coiled coil</keyword>
<organism evidence="10 11">
    <name type="scientific">Candidatus Spyradenecus faecavium</name>
    <dbReference type="NCBI Taxonomy" id="2840947"/>
    <lineage>
        <taxon>Bacteria</taxon>
        <taxon>Pseudomonadati</taxon>
        <taxon>Lentisphaerota</taxon>
        <taxon>Lentisphaeria</taxon>
        <taxon>Lentisphaerales</taxon>
        <taxon>Lentisphaeraceae</taxon>
        <taxon>Lentisphaeraceae incertae sedis</taxon>
        <taxon>Candidatus Spyradenecus</taxon>
    </lineage>
</organism>
<reference evidence="10" key="1">
    <citation type="submission" date="2020-10" db="EMBL/GenBank/DDBJ databases">
        <authorList>
            <person name="Gilroy R."/>
        </authorList>
    </citation>
    <scope>NUCLEOTIDE SEQUENCE</scope>
    <source>
        <strain evidence="10">35461</strain>
    </source>
</reference>
<comment type="similarity">
    <text evidence="2">Belongs to the RecN family.</text>
</comment>
<dbReference type="GO" id="GO:0009432">
    <property type="term" value="P:SOS response"/>
    <property type="evidence" value="ECO:0007669"/>
    <property type="project" value="TreeGrafter"/>
</dbReference>
<dbReference type="Gene3D" id="3.40.50.300">
    <property type="entry name" value="P-loop containing nucleotide triphosphate hydrolases"/>
    <property type="match status" value="2"/>
</dbReference>
<keyword evidence="6" id="KW-0067">ATP-binding</keyword>
<evidence type="ECO:0000256" key="8">
    <source>
        <dbReference type="ARBA" id="ARBA00033408"/>
    </source>
</evidence>
<dbReference type="Proteomes" id="UP000886845">
    <property type="component" value="Unassembled WGS sequence"/>
</dbReference>
<evidence type="ECO:0000256" key="7">
    <source>
        <dbReference type="ARBA" id="ARBA00023204"/>
    </source>
</evidence>
<reference evidence="10" key="2">
    <citation type="journal article" date="2021" name="PeerJ">
        <title>Extensive microbial diversity within the chicken gut microbiome revealed by metagenomics and culture.</title>
        <authorList>
            <person name="Gilroy R."/>
            <person name="Ravi A."/>
            <person name="Getino M."/>
            <person name="Pursley I."/>
            <person name="Horton D.L."/>
            <person name="Alikhan N.F."/>
            <person name="Baker D."/>
            <person name="Gharbi K."/>
            <person name="Hall N."/>
            <person name="Watson M."/>
            <person name="Adriaenssens E.M."/>
            <person name="Foster-Nyarko E."/>
            <person name="Jarju S."/>
            <person name="Secka A."/>
            <person name="Antonio M."/>
            <person name="Oren A."/>
            <person name="Chaudhuri R.R."/>
            <person name="La Ragione R."/>
            <person name="Hildebrand F."/>
            <person name="Pallen M.J."/>
        </authorList>
    </citation>
    <scope>NUCLEOTIDE SEQUENCE</scope>
    <source>
        <strain evidence="10">35461</strain>
    </source>
</reference>
<dbReference type="GO" id="GO:0006310">
    <property type="term" value="P:DNA recombination"/>
    <property type="evidence" value="ECO:0007669"/>
    <property type="project" value="InterPro"/>
</dbReference>
<evidence type="ECO:0000256" key="5">
    <source>
        <dbReference type="ARBA" id="ARBA00022763"/>
    </source>
</evidence>
<feature type="coiled-coil region" evidence="9">
    <location>
        <begin position="240"/>
        <end position="267"/>
    </location>
</feature>